<dbReference type="Pfam" id="PF00126">
    <property type="entry name" value="HTH_1"/>
    <property type="match status" value="1"/>
</dbReference>
<proteinExistence type="inferred from homology"/>
<sequence>MAVPYDYYRIFYYVAQHKSFTKAAEALGNNQPNITRCMNNLEQDLGCKLFVRTNHGVSLTPEGQRLYSRAAVAFEQLRLGESELRSDCSLRTGSISIAASEAALHLTLLDRLDAFHRRNPGIHLRITNDSTPRAMEGLLRGQVDCAAVTTPCPVKKSLQETALVSFREILICGSDFHDLTAETQSLRDLENIPFVCMSRGTSTYTFYQQLFLKYNLAFHVEMEAGTMDQVLAMVQSNLGVGFYPESMAASALAAGTVFQIHLAEPIPERFVNLIEDTSRPQSVAMKAFKKMLLAPEEE</sequence>
<organism evidence="6 7">
    <name type="scientific">Dysosmobacter segnis</name>
    <dbReference type="NCBI Taxonomy" id="2763042"/>
    <lineage>
        <taxon>Bacteria</taxon>
        <taxon>Bacillati</taxon>
        <taxon>Bacillota</taxon>
        <taxon>Clostridia</taxon>
        <taxon>Eubacteriales</taxon>
        <taxon>Oscillospiraceae</taxon>
        <taxon>Dysosmobacter</taxon>
    </lineage>
</organism>
<dbReference type="Proteomes" id="UP000620327">
    <property type="component" value="Unassembled WGS sequence"/>
</dbReference>
<dbReference type="PANTHER" id="PTHR30126">
    <property type="entry name" value="HTH-TYPE TRANSCRIPTIONAL REGULATOR"/>
    <property type="match status" value="1"/>
</dbReference>
<accession>A0A923MK36</accession>
<keyword evidence="7" id="KW-1185">Reference proteome</keyword>
<dbReference type="PANTHER" id="PTHR30126:SF40">
    <property type="entry name" value="HTH-TYPE TRANSCRIPTIONAL REGULATOR GLTR"/>
    <property type="match status" value="1"/>
</dbReference>
<keyword evidence="4" id="KW-0804">Transcription</keyword>
<gene>
    <name evidence="6" type="ORF">H8Z83_10025</name>
</gene>
<dbReference type="Pfam" id="PF03466">
    <property type="entry name" value="LysR_substrate"/>
    <property type="match status" value="1"/>
</dbReference>
<comment type="caution">
    <text evidence="6">The sequence shown here is derived from an EMBL/GenBank/DDBJ whole genome shotgun (WGS) entry which is preliminary data.</text>
</comment>
<dbReference type="SUPFAM" id="SSF46785">
    <property type="entry name" value="Winged helix' DNA-binding domain"/>
    <property type="match status" value="1"/>
</dbReference>
<dbReference type="InterPro" id="IPR036388">
    <property type="entry name" value="WH-like_DNA-bd_sf"/>
</dbReference>
<comment type="similarity">
    <text evidence="1">Belongs to the LysR transcriptional regulatory family.</text>
</comment>
<keyword evidence="2" id="KW-0805">Transcription regulation</keyword>
<keyword evidence="3" id="KW-0238">DNA-binding</keyword>
<dbReference type="InterPro" id="IPR000847">
    <property type="entry name" value="LysR_HTH_N"/>
</dbReference>
<evidence type="ECO:0000256" key="2">
    <source>
        <dbReference type="ARBA" id="ARBA00023015"/>
    </source>
</evidence>
<protein>
    <submittedName>
        <fullName evidence="6">LysR family transcriptional regulator</fullName>
    </submittedName>
</protein>
<feature type="domain" description="HTH lysR-type" evidence="5">
    <location>
        <begin position="9"/>
        <end position="60"/>
    </location>
</feature>
<dbReference type="Gene3D" id="3.40.190.290">
    <property type="match status" value="1"/>
</dbReference>
<dbReference type="GO" id="GO:0003700">
    <property type="term" value="F:DNA-binding transcription factor activity"/>
    <property type="evidence" value="ECO:0007669"/>
    <property type="project" value="InterPro"/>
</dbReference>
<dbReference type="AlphaFoldDB" id="A0A923MK36"/>
<evidence type="ECO:0000313" key="6">
    <source>
        <dbReference type="EMBL" id="MBC5770654.1"/>
    </source>
</evidence>
<dbReference type="Gene3D" id="1.10.10.10">
    <property type="entry name" value="Winged helix-like DNA-binding domain superfamily/Winged helix DNA-binding domain"/>
    <property type="match status" value="1"/>
</dbReference>
<evidence type="ECO:0000256" key="1">
    <source>
        <dbReference type="ARBA" id="ARBA00009437"/>
    </source>
</evidence>
<dbReference type="CDD" id="cd05466">
    <property type="entry name" value="PBP2_LTTR_substrate"/>
    <property type="match status" value="1"/>
</dbReference>
<dbReference type="RefSeq" id="WP_187014893.1">
    <property type="nucleotide sequence ID" value="NZ_JACOQI010000008.1"/>
</dbReference>
<evidence type="ECO:0000256" key="4">
    <source>
        <dbReference type="ARBA" id="ARBA00023163"/>
    </source>
</evidence>
<dbReference type="SUPFAM" id="SSF53850">
    <property type="entry name" value="Periplasmic binding protein-like II"/>
    <property type="match status" value="1"/>
</dbReference>
<dbReference type="FunFam" id="1.10.10.10:FF:000001">
    <property type="entry name" value="LysR family transcriptional regulator"/>
    <property type="match status" value="1"/>
</dbReference>
<dbReference type="InterPro" id="IPR005119">
    <property type="entry name" value="LysR_subst-bd"/>
</dbReference>
<evidence type="ECO:0000313" key="7">
    <source>
        <dbReference type="Proteomes" id="UP000620327"/>
    </source>
</evidence>
<dbReference type="PRINTS" id="PR00039">
    <property type="entry name" value="HTHLYSR"/>
</dbReference>
<evidence type="ECO:0000259" key="5">
    <source>
        <dbReference type="PROSITE" id="PS50931"/>
    </source>
</evidence>
<reference evidence="6" key="1">
    <citation type="submission" date="2020-08" db="EMBL/GenBank/DDBJ databases">
        <title>Genome public.</title>
        <authorList>
            <person name="Liu C."/>
            <person name="Sun Q."/>
        </authorList>
    </citation>
    <scope>NUCLEOTIDE SEQUENCE</scope>
    <source>
        <strain evidence="6">BX15</strain>
    </source>
</reference>
<evidence type="ECO:0000256" key="3">
    <source>
        <dbReference type="ARBA" id="ARBA00023125"/>
    </source>
</evidence>
<dbReference type="InterPro" id="IPR036390">
    <property type="entry name" value="WH_DNA-bd_sf"/>
</dbReference>
<dbReference type="EMBL" id="JACOQI010000008">
    <property type="protein sequence ID" value="MBC5770654.1"/>
    <property type="molecule type" value="Genomic_DNA"/>
</dbReference>
<dbReference type="GO" id="GO:0000976">
    <property type="term" value="F:transcription cis-regulatory region binding"/>
    <property type="evidence" value="ECO:0007669"/>
    <property type="project" value="TreeGrafter"/>
</dbReference>
<dbReference type="PROSITE" id="PS50931">
    <property type="entry name" value="HTH_LYSR"/>
    <property type="match status" value="1"/>
</dbReference>
<name>A0A923MK36_9FIRM</name>